<evidence type="ECO:0000313" key="2">
    <source>
        <dbReference type="EMBL" id="KAF7358416.1"/>
    </source>
</evidence>
<dbReference type="PANTHER" id="PTHR34494:SF1">
    <property type="entry name" value="PROTEIN CBG25024"/>
    <property type="match status" value="1"/>
</dbReference>
<dbReference type="OrthoDB" id="2799150at2759"/>
<keyword evidence="3" id="KW-1185">Reference proteome</keyword>
<evidence type="ECO:0000256" key="1">
    <source>
        <dbReference type="SAM" id="MobiDB-lite"/>
    </source>
</evidence>
<comment type="caution">
    <text evidence="2">The sequence shown here is derived from an EMBL/GenBank/DDBJ whole genome shotgun (WGS) entry which is preliminary data.</text>
</comment>
<dbReference type="Proteomes" id="UP000620124">
    <property type="component" value="Unassembled WGS sequence"/>
</dbReference>
<protein>
    <submittedName>
        <fullName evidence="2">DUF3421 domain protein</fullName>
    </submittedName>
</protein>
<reference evidence="2" key="1">
    <citation type="submission" date="2020-05" db="EMBL/GenBank/DDBJ databases">
        <title>Mycena genomes resolve the evolution of fungal bioluminescence.</title>
        <authorList>
            <person name="Tsai I.J."/>
        </authorList>
    </citation>
    <scope>NUCLEOTIDE SEQUENCE</scope>
    <source>
        <strain evidence="2">CCC161011</strain>
    </source>
</reference>
<feature type="compositionally biased region" description="Basic residues" evidence="1">
    <location>
        <begin position="55"/>
        <end position="65"/>
    </location>
</feature>
<gene>
    <name evidence="2" type="ORF">MVEN_00891900</name>
</gene>
<feature type="region of interest" description="Disordered" evidence="1">
    <location>
        <begin position="44"/>
        <end position="65"/>
    </location>
</feature>
<dbReference type="EMBL" id="JACAZI010000006">
    <property type="protein sequence ID" value="KAF7358416.1"/>
    <property type="molecule type" value="Genomic_DNA"/>
</dbReference>
<dbReference type="PANTHER" id="PTHR34494">
    <property type="entry name" value="PROTEIN CBG25024"/>
    <property type="match status" value="1"/>
</dbReference>
<evidence type="ECO:0000313" key="3">
    <source>
        <dbReference type="Proteomes" id="UP000620124"/>
    </source>
</evidence>
<proteinExistence type="predicted"/>
<name>A0A8H6YHK1_9AGAR</name>
<accession>A0A8H6YHK1</accession>
<dbReference type="AlphaFoldDB" id="A0A8H6YHK1"/>
<sequence>MVPELCPRDWGKISRAREADSRCRAGASCNCWLRALLGRQSPPYRQMGRLDHGRVSPRPRCDRRRPACKARAAAREQHPNTVEEPGMEYPSRYISVCDQRLREQLKSLWELVTGDAKGAKETQEQFLDAWKNHPGQQISDLADNIPLVGNVLGVIHLAMGDTDGFWKSEEAATRTLLVMGAGALTVGTGGAAAPILAGVVAGIAADAAITGIESARHEKYDPQGYLGAISEFNSDWRSAAFDIVSLGVGDGWIGSDGAVMKAPAKTTKVIRVEGEGNYLTQRRLNRGEPPIYGDNRHLFPTVRDGMAHPEVVGLNPDRGVLFLTLDDISRSEAYYAQSLEQYRNAATVRYNRAREEVLLPAAFNFRIKSFRVLSNDPSLVPFHNAPSEHTPGRQDVFRVDEAVTDHSFGCRRAVYAPLIDAAMPGTFEEARPLWIEHLPNRVRELMRKNQVAYHNVRLFVVSSPTFSKLALKANIAQHITDQEWWRLQRNPIPLVLLNDAGIDQVEARNFPVRRLRQSREVKCGRSVTGDADHGQHTEYLAEFGDRTTGWVPSVNVDIGLKQEFWTAMMTNPREVSEVISTDSKAGTLTVRRTNGSIDIVPQEQIFWHEEATPTKITEEELQAMLYHWHYGPNKLSENILCSLYVNTDWAELEILDEGAAFTRNPSADAAEEYAQNDVHITTTKVQIGLREMYGISTIPLSIMSNGAPFRVRISHGRDATGSGDGCGMARLDVLSLGHQHITSFGEIYPPIQTRGLLVLDGTVTEASIAINTADTTIGLDPTVDQRIYDQVDFPAPDFIMRARRSTGSKTIIPFVINRLYDHIDFTLECIGAEDFFDPDDGDTSIADAILATDSNDTSLADAVLGTDSNDTLLADAIVAMVMFPKHTYVWTPGSSGMQSFSMQLVNARPPRVSLDR</sequence>
<organism evidence="2 3">
    <name type="scientific">Mycena venus</name>
    <dbReference type="NCBI Taxonomy" id="2733690"/>
    <lineage>
        <taxon>Eukaryota</taxon>
        <taxon>Fungi</taxon>
        <taxon>Dikarya</taxon>
        <taxon>Basidiomycota</taxon>
        <taxon>Agaricomycotina</taxon>
        <taxon>Agaricomycetes</taxon>
        <taxon>Agaricomycetidae</taxon>
        <taxon>Agaricales</taxon>
        <taxon>Marasmiineae</taxon>
        <taxon>Mycenaceae</taxon>
        <taxon>Mycena</taxon>
    </lineage>
</organism>